<proteinExistence type="predicted"/>
<reference evidence="2" key="1">
    <citation type="journal article" date="2021" name="bioRxiv">
        <title>Whole Genome Assembly and Annotation of Northern Wild Rice, Zizania palustris L., Supports a Whole Genome Duplication in the Zizania Genus.</title>
        <authorList>
            <person name="Haas M."/>
            <person name="Kono T."/>
            <person name="Macchietto M."/>
            <person name="Millas R."/>
            <person name="McGilp L."/>
            <person name="Shao M."/>
            <person name="Duquette J."/>
            <person name="Hirsch C.N."/>
            <person name="Kimball J."/>
        </authorList>
    </citation>
    <scope>NUCLEOTIDE SEQUENCE</scope>
    <source>
        <tissue evidence="2">Fresh leaf tissue</tissue>
    </source>
</reference>
<organism evidence="2 3">
    <name type="scientific">Zizania palustris</name>
    <name type="common">Northern wild rice</name>
    <dbReference type="NCBI Taxonomy" id="103762"/>
    <lineage>
        <taxon>Eukaryota</taxon>
        <taxon>Viridiplantae</taxon>
        <taxon>Streptophyta</taxon>
        <taxon>Embryophyta</taxon>
        <taxon>Tracheophyta</taxon>
        <taxon>Spermatophyta</taxon>
        <taxon>Magnoliopsida</taxon>
        <taxon>Liliopsida</taxon>
        <taxon>Poales</taxon>
        <taxon>Poaceae</taxon>
        <taxon>BOP clade</taxon>
        <taxon>Oryzoideae</taxon>
        <taxon>Oryzeae</taxon>
        <taxon>Zizaniinae</taxon>
        <taxon>Zizania</taxon>
    </lineage>
</organism>
<dbReference type="Proteomes" id="UP000729402">
    <property type="component" value="Unassembled WGS sequence"/>
</dbReference>
<feature type="coiled-coil region" evidence="1">
    <location>
        <begin position="69"/>
        <end position="117"/>
    </location>
</feature>
<evidence type="ECO:0000256" key="1">
    <source>
        <dbReference type="SAM" id="Coils"/>
    </source>
</evidence>
<keyword evidence="1" id="KW-0175">Coiled coil</keyword>
<evidence type="ECO:0000313" key="3">
    <source>
        <dbReference type="Proteomes" id="UP000729402"/>
    </source>
</evidence>
<dbReference type="EMBL" id="JAAALK010000081">
    <property type="protein sequence ID" value="KAG8091019.1"/>
    <property type="molecule type" value="Genomic_DNA"/>
</dbReference>
<comment type="caution">
    <text evidence="2">The sequence shown here is derived from an EMBL/GenBank/DDBJ whole genome shotgun (WGS) entry which is preliminary data.</text>
</comment>
<protein>
    <submittedName>
        <fullName evidence="2">Uncharacterized protein</fullName>
    </submittedName>
</protein>
<dbReference type="AlphaFoldDB" id="A0A8J6BNZ3"/>
<reference evidence="2" key="2">
    <citation type="submission" date="2021-02" db="EMBL/GenBank/DDBJ databases">
        <authorList>
            <person name="Kimball J.A."/>
            <person name="Haas M.W."/>
            <person name="Macchietto M."/>
            <person name="Kono T."/>
            <person name="Duquette J."/>
            <person name="Shao M."/>
        </authorList>
    </citation>
    <scope>NUCLEOTIDE SEQUENCE</scope>
    <source>
        <tissue evidence="2">Fresh leaf tissue</tissue>
    </source>
</reference>
<name>A0A8J6BNZ3_ZIZPA</name>
<accession>A0A8J6BNZ3</accession>
<sequence length="120" mass="13724">MLEPLAWVCCEVDETYLVAEVSRAEGSDLRISLEHAAYQFIVLARSTSSSYDHECHRLGGEVSTLRDCLADMEERASKLEDILQQEQRKIAAFEDEFDNLRAKRVASTTEVEKLRSERMP</sequence>
<gene>
    <name evidence="2" type="ORF">GUJ93_ZPchr0011g28619</name>
</gene>
<evidence type="ECO:0000313" key="2">
    <source>
        <dbReference type="EMBL" id="KAG8091019.1"/>
    </source>
</evidence>
<keyword evidence="3" id="KW-1185">Reference proteome</keyword>